<accession>A0ABV3GZG6</accession>
<keyword evidence="2" id="KW-1185">Reference proteome</keyword>
<reference evidence="1 2" key="1">
    <citation type="submission" date="2024-06" db="EMBL/GenBank/DDBJ databases">
        <title>The Natural Products Discovery Center: Release of the First 8490 Sequenced Strains for Exploring Actinobacteria Biosynthetic Diversity.</title>
        <authorList>
            <person name="Kalkreuter E."/>
            <person name="Kautsar S.A."/>
            <person name="Yang D."/>
            <person name="Bader C.D."/>
            <person name="Teijaro C.N."/>
            <person name="Fluegel L."/>
            <person name="Davis C.M."/>
            <person name="Simpson J.R."/>
            <person name="Lauterbach L."/>
            <person name="Steele A.D."/>
            <person name="Gui C."/>
            <person name="Meng S."/>
            <person name="Li G."/>
            <person name="Viehrig K."/>
            <person name="Ye F."/>
            <person name="Su P."/>
            <person name="Kiefer A.F."/>
            <person name="Nichols A."/>
            <person name="Cepeda A.J."/>
            <person name="Yan W."/>
            <person name="Fan B."/>
            <person name="Jiang Y."/>
            <person name="Adhikari A."/>
            <person name="Zheng C.-J."/>
            <person name="Schuster L."/>
            <person name="Cowan T.M."/>
            <person name="Smanski M.J."/>
            <person name="Chevrette M.G."/>
            <person name="De Carvalho L.P.S."/>
            <person name="Shen B."/>
        </authorList>
    </citation>
    <scope>NUCLEOTIDE SEQUENCE [LARGE SCALE GENOMIC DNA]</scope>
    <source>
        <strain evidence="1 2">NPDC049574</strain>
    </source>
</reference>
<protein>
    <submittedName>
        <fullName evidence="1">Ornithine cyclodeaminase family protein</fullName>
    </submittedName>
</protein>
<evidence type="ECO:0000313" key="1">
    <source>
        <dbReference type="EMBL" id="MEV4285667.1"/>
    </source>
</evidence>
<dbReference type="PANTHER" id="PTHR13812:SF19">
    <property type="entry name" value="KETIMINE REDUCTASE MU-CRYSTALLIN"/>
    <property type="match status" value="1"/>
</dbReference>
<dbReference type="PIRSF" id="PIRSF001439">
    <property type="entry name" value="CryM"/>
    <property type="match status" value="1"/>
</dbReference>
<dbReference type="SUPFAM" id="SSF51735">
    <property type="entry name" value="NAD(P)-binding Rossmann-fold domains"/>
    <property type="match status" value="1"/>
</dbReference>
<evidence type="ECO:0000313" key="2">
    <source>
        <dbReference type="Proteomes" id="UP001552427"/>
    </source>
</evidence>
<gene>
    <name evidence="1" type="ORF">AB0K40_09185</name>
</gene>
<dbReference type="InterPro" id="IPR003462">
    <property type="entry name" value="ODC_Mu_crystall"/>
</dbReference>
<dbReference type="InterPro" id="IPR023401">
    <property type="entry name" value="ODC_N"/>
</dbReference>
<dbReference type="RefSeq" id="WP_364446608.1">
    <property type="nucleotide sequence ID" value="NZ_JBFARM010000003.1"/>
</dbReference>
<dbReference type="Pfam" id="PF02423">
    <property type="entry name" value="OCD_Mu_crystall"/>
    <property type="match status" value="1"/>
</dbReference>
<dbReference type="EMBL" id="JBFARM010000003">
    <property type="protein sequence ID" value="MEV4285667.1"/>
    <property type="molecule type" value="Genomic_DNA"/>
</dbReference>
<comment type="caution">
    <text evidence="1">The sequence shown here is derived from an EMBL/GenBank/DDBJ whole genome shotgun (WGS) entry which is preliminary data.</text>
</comment>
<dbReference type="Proteomes" id="UP001552427">
    <property type="component" value="Unassembled WGS sequence"/>
</dbReference>
<name>A0ABV3GZG6_9ACTN</name>
<proteinExistence type="predicted"/>
<sequence length="321" mass="33042">MSVLVLSDAQIRAVLTAADVVAAQDHAFLLAAGQDRVRSAHTHHATYAPDGMAFVHSAVVGGETGVAVKSGTQQPGNAELGLPAVHATVTLHDPDTGEPVALLNGATITALRTAGGLVSAARALAPAAGPHTLGVLGAGVQAAEVVRLMRALLPVGRVLMWSPRLAAGARRPFADAEVAASPRDLCERSTVIATCTLSRVPVVEGAWLRPGTTVLTMGSYAPDRRELDLACAERADLTYADLPEQALRGNGPIMEAVASGVLAPEAVRPLADVLSGADPGRTRGDQVVLFHGNGLGVQDAVLAWRAYERARRSGTGVEVAL</sequence>
<dbReference type="InterPro" id="IPR036291">
    <property type="entry name" value="NAD(P)-bd_dom_sf"/>
</dbReference>
<organism evidence="1 2">
    <name type="scientific">Nonomuraea bangladeshensis</name>
    <dbReference type="NCBI Taxonomy" id="404385"/>
    <lineage>
        <taxon>Bacteria</taxon>
        <taxon>Bacillati</taxon>
        <taxon>Actinomycetota</taxon>
        <taxon>Actinomycetes</taxon>
        <taxon>Streptosporangiales</taxon>
        <taxon>Streptosporangiaceae</taxon>
        <taxon>Nonomuraea</taxon>
    </lineage>
</organism>
<dbReference type="Gene3D" id="3.30.1780.10">
    <property type="entry name" value="ornithine cyclodeaminase, domain 1"/>
    <property type="match status" value="1"/>
</dbReference>
<dbReference type="PANTHER" id="PTHR13812">
    <property type="entry name" value="KETIMINE REDUCTASE MU-CRYSTALLIN"/>
    <property type="match status" value="1"/>
</dbReference>
<dbReference type="Gene3D" id="3.40.50.720">
    <property type="entry name" value="NAD(P)-binding Rossmann-like Domain"/>
    <property type="match status" value="1"/>
</dbReference>